<protein>
    <submittedName>
        <fullName evidence="1">Uncharacterized protein</fullName>
    </submittedName>
</protein>
<dbReference type="AlphaFoldDB" id="A0A9D5HKL0"/>
<dbReference type="EMBL" id="JAGGNH010000003">
    <property type="protein sequence ID" value="KAJ0979848.1"/>
    <property type="molecule type" value="Genomic_DNA"/>
</dbReference>
<reference evidence="1" key="2">
    <citation type="journal article" date="2022" name="Hortic Res">
        <title>The genome of Dioscorea zingiberensis sheds light on the biosynthesis, origin and evolution of the medicinally important diosgenin saponins.</title>
        <authorList>
            <person name="Li Y."/>
            <person name="Tan C."/>
            <person name="Li Z."/>
            <person name="Guo J."/>
            <person name="Li S."/>
            <person name="Chen X."/>
            <person name="Wang C."/>
            <person name="Dai X."/>
            <person name="Yang H."/>
            <person name="Song W."/>
            <person name="Hou L."/>
            <person name="Xu J."/>
            <person name="Tong Z."/>
            <person name="Xu A."/>
            <person name="Yuan X."/>
            <person name="Wang W."/>
            <person name="Yang Q."/>
            <person name="Chen L."/>
            <person name="Sun Z."/>
            <person name="Wang K."/>
            <person name="Pan B."/>
            <person name="Chen J."/>
            <person name="Bao Y."/>
            <person name="Liu F."/>
            <person name="Qi X."/>
            <person name="Gang D.R."/>
            <person name="Wen J."/>
            <person name="Li J."/>
        </authorList>
    </citation>
    <scope>NUCLEOTIDE SEQUENCE</scope>
    <source>
        <strain evidence="1">Dzin_1.0</strain>
    </source>
</reference>
<dbReference type="Proteomes" id="UP001085076">
    <property type="component" value="Miscellaneous, Linkage group lg03"/>
</dbReference>
<sequence length="88" mass="9466">MPSASTAPLATSSYLRRAKVDDGRSHLFSDNDQVSSDSNSDFSFFTTVALDEPSSIAIKVAANEKACSFVRIAAYVHSKVLNPSPQEI</sequence>
<evidence type="ECO:0000313" key="2">
    <source>
        <dbReference type="Proteomes" id="UP001085076"/>
    </source>
</evidence>
<evidence type="ECO:0000313" key="1">
    <source>
        <dbReference type="EMBL" id="KAJ0979848.1"/>
    </source>
</evidence>
<accession>A0A9D5HKL0</accession>
<gene>
    <name evidence="1" type="ORF">J5N97_015322</name>
</gene>
<keyword evidence="2" id="KW-1185">Reference proteome</keyword>
<organism evidence="1 2">
    <name type="scientific">Dioscorea zingiberensis</name>
    <dbReference type="NCBI Taxonomy" id="325984"/>
    <lineage>
        <taxon>Eukaryota</taxon>
        <taxon>Viridiplantae</taxon>
        <taxon>Streptophyta</taxon>
        <taxon>Embryophyta</taxon>
        <taxon>Tracheophyta</taxon>
        <taxon>Spermatophyta</taxon>
        <taxon>Magnoliopsida</taxon>
        <taxon>Liliopsida</taxon>
        <taxon>Dioscoreales</taxon>
        <taxon>Dioscoreaceae</taxon>
        <taxon>Dioscorea</taxon>
    </lineage>
</organism>
<name>A0A9D5HKL0_9LILI</name>
<comment type="caution">
    <text evidence="1">The sequence shown here is derived from an EMBL/GenBank/DDBJ whole genome shotgun (WGS) entry which is preliminary data.</text>
</comment>
<reference evidence="1" key="1">
    <citation type="submission" date="2021-03" db="EMBL/GenBank/DDBJ databases">
        <authorList>
            <person name="Li Z."/>
            <person name="Yang C."/>
        </authorList>
    </citation>
    <scope>NUCLEOTIDE SEQUENCE</scope>
    <source>
        <strain evidence="1">Dzin_1.0</strain>
        <tissue evidence="1">Leaf</tissue>
    </source>
</reference>
<proteinExistence type="predicted"/>